<organism evidence="12 13">
    <name type="scientific">Oikopleura dioica</name>
    <name type="common">Tunicate</name>
    <dbReference type="NCBI Taxonomy" id="34765"/>
    <lineage>
        <taxon>Eukaryota</taxon>
        <taxon>Metazoa</taxon>
        <taxon>Chordata</taxon>
        <taxon>Tunicata</taxon>
        <taxon>Appendicularia</taxon>
        <taxon>Copelata</taxon>
        <taxon>Oikopleuridae</taxon>
        <taxon>Oikopleura</taxon>
    </lineage>
</organism>
<comment type="subcellular location">
    <subcellularLocation>
        <location evidence="8">Cytoplasm</location>
    </subcellularLocation>
    <subcellularLocation>
        <location evidence="8">Nucleus</location>
    </subcellularLocation>
</comment>
<keyword evidence="13" id="KW-1185">Reference proteome</keyword>
<gene>
    <name evidence="12" type="ORF">OKIOD_LOCUS5662</name>
</gene>
<dbReference type="InterPro" id="IPR039768">
    <property type="entry name" value="Nmd3"/>
</dbReference>
<keyword evidence="6 8" id="KW-0653">Protein transport</keyword>
<keyword evidence="5 8" id="KW-0963">Cytoplasm</keyword>
<dbReference type="InterPro" id="IPR048899">
    <property type="entry name" value="NMD_SH3"/>
</dbReference>
<name>A0ABN7SCV4_OIKDI</name>
<evidence type="ECO:0000256" key="2">
    <source>
        <dbReference type="ARBA" id="ARBA00009794"/>
    </source>
</evidence>
<proteinExistence type="inferred from homology"/>
<protein>
    <recommendedName>
        <fullName evidence="3 8">60S ribosomal export protein NMD3</fullName>
    </recommendedName>
</protein>
<dbReference type="PANTHER" id="PTHR12746">
    <property type="entry name" value="NONSENSE-MEDIATED MRNA DECAY PROTEIN 3"/>
    <property type="match status" value="1"/>
</dbReference>
<keyword evidence="7 8" id="KW-0539">Nucleus</keyword>
<dbReference type="Proteomes" id="UP001158576">
    <property type="component" value="Chromosome XSR"/>
</dbReference>
<evidence type="ECO:0000256" key="3">
    <source>
        <dbReference type="ARBA" id="ARBA00017035"/>
    </source>
</evidence>
<dbReference type="Pfam" id="PF21193">
    <property type="entry name" value="NMD_SH3"/>
    <property type="match status" value="1"/>
</dbReference>
<dbReference type="InterPro" id="IPR007064">
    <property type="entry name" value="Nmd3_N"/>
</dbReference>
<evidence type="ECO:0000256" key="4">
    <source>
        <dbReference type="ARBA" id="ARBA00022448"/>
    </source>
</evidence>
<evidence type="ECO:0000256" key="8">
    <source>
        <dbReference type="RuleBase" id="RU364108"/>
    </source>
</evidence>
<evidence type="ECO:0000259" key="10">
    <source>
        <dbReference type="Pfam" id="PF21192"/>
    </source>
</evidence>
<dbReference type="Pfam" id="PF21192">
    <property type="entry name" value="OB_NMD3"/>
    <property type="match status" value="1"/>
</dbReference>
<dbReference type="EMBL" id="OU015569">
    <property type="protein sequence ID" value="CAG5095255.1"/>
    <property type="molecule type" value="Genomic_DNA"/>
</dbReference>
<feature type="domain" description="60S ribosomal export protein NMD3 SH3" evidence="11">
    <location>
        <begin position="217"/>
        <end position="247"/>
    </location>
</feature>
<evidence type="ECO:0000259" key="11">
    <source>
        <dbReference type="Pfam" id="PF21193"/>
    </source>
</evidence>
<feature type="domain" description="60S ribosomal export protein NMD3 OB-fold" evidence="10">
    <location>
        <begin position="265"/>
        <end position="360"/>
    </location>
</feature>
<accession>A0ABN7SCV4</accession>
<evidence type="ECO:0000256" key="1">
    <source>
        <dbReference type="ARBA" id="ARBA00002269"/>
    </source>
</evidence>
<dbReference type="Pfam" id="PF04981">
    <property type="entry name" value="NMD3"/>
    <property type="match status" value="1"/>
</dbReference>
<comment type="similarity">
    <text evidence="2 8">Belongs to the NMD3 family.</text>
</comment>
<reference evidence="12 13" key="1">
    <citation type="submission" date="2021-04" db="EMBL/GenBank/DDBJ databases">
        <authorList>
            <person name="Bliznina A."/>
        </authorList>
    </citation>
    <scope>NUCLEOTIDE SEQUENCE [LARGE SCALE GENOMIC DNA]</scope>
</reference>
<evidence type="ECO:0000313" key="13">
    <source>
        <dbReference type="Proteomes" id="UP001158576"/>
    </source>
</evidence>
<keyword evidence="4 8" id="KW-0813">Transport</keyword>
<evidence type="ECO:0000256" key="7">
    <source>
        <dbReference type="ARBA" id="ARBA00023242"/>
    </source>
</evidence>
<evidence type="ECO:0000259" key="9">
    <source>
        <dbReference type="Pfam" id="PF04981"/>
    </source>
</evidence>
<dbReference type="InterPro" id="IPR048898">
    <property type="entry name" value="OB_NMD3"/>
</dbReference>
<feature type="domain" description="Nmd3 N-terminal" evidence="9">
    <location>
        <begin position="16"/>
        <end position="209"/>
    </location>
</feature>
<evidence type="ECO:0000313" key="12">
    <source>
        <dbReference type="EMBL" id="CAG5095255.1"/>
    </source>
</evidence>
<sequence length="447" mass="51237">MEYIPTSQGSVGRILCCQCGVPIEPNPTNTCVTCLKGQVDITQGIPRQSVVNFCRGCDRYLQPPSSWIQADLESRELLTLLIKKLKGNLTDVRLTDASFIWTEPHSKRIKIKLTVQKEIQEGAVLEQIIPIEFVVQGQQCTDCQRVEAKNFWKSVVQVRQKVKHKRTFLYLEQVILKYNMFENTIRIGPTQHGLDFSTAVLKIAENLSNSSNKWCRLRNMGQLLICLRVTSTIQLIDPATLQLREVDGSHYWANPFEPIASSARLVKFVVMEKELLGKNDRNHKAGQGKLSFKHQLADLYVIREDELGTHDDYIHCRTHLGQHLDVGDEVLGYDMKNMNCNSDALDGMNGNHPDAVLVRKIYGDSRRRAQLRKFKLRRVIEYKTDKDDEDVQRMEEELEEDPEVRTNVNMYHNPEANFSDNEDLPRVDLAELLDAVNLDDKTVPADF</sequence>
<comment type="function">
    <text evidence="1 8">Acts as an adapter for the XPO1/CRM1-mediated export of the 60S ribosomal subunit.</text>
</comment>
<evidence type="ECO:0000256" key="6">
    <source>
        <dbReference type="ARBA" id="ARBA00022927"/>
    </source>
</evidence>
<dbReference type="PANTHER" id="PTHR12746:SF2">
    <property type="entry name" value="60S RIBOSOMAL EXPORT PROTEIN NMD3"/>
    <property type="match status" value="1"/>
</dbReference>
<evidence type="ECO:0000256" key="5">
    <source>
        <dbReference type="ARBA" id="ARBA00022490"/>
    </source>
</evidence>